<comment type="caution">
    <text evidence="3">The sequence shown here is derived from an EMBL/GenBank/DDBJ whole genome shotgun (WGS) entry which is preliminary data.</text>
</comment>
<feature type="coiled-coil region" evidence="1">
    <location>
        <begin position="105"/>
        <end position="160"/>
    </location>
</feature>
<feature type="compositionally biased region" description="Polar residues" evidence="2">
    <location>
        <begin position="464"/>
        <end position="483"/>
    </location>
</feature>
<feature type="compositionally biased region" description="Low complexity" evidence="2">
    <location>
        <begin position="692"/>
        <end position="702"/>
    </location>
</feature>
<feature type="compositionally biased region" description="Pro residues" evidence="2">
    <location>
        <begin position="554"/>
        <end position="564"/>
    </location>
</feature>
<name>A0A9P3G424_9APHY</name>
<evidence type="ECO:0000313" key="4">
    <source>
        <dbReference type="Proteomes" id="UP000703269"/>
    </source>
</evidence>
<feature type="compositionally biased region" description="Low complexity" evidence="2">
    <location>
        <begin position="14"/>
        <end position="23"/>
    </location>
</feature>
<feature type="compositionally biased region" description="Pro residues" evidence="2">
    <location>
        <begin position="330"/>
        <end position="353"/>
    </location>
</feature>
<feature type="compositionally biased region" description="Polar residues" evidence="2">
    <location>
        <begin position="710"/>
        <end position="720"/>
    </location>
</feature>
<keyword evidence="1" id="KW-0175">Coiled coil</keyword>
<dbReference type="EMBL" id="BPQB01000006">
    <property type="protein sequence ID" value="GJE87479.1"/>
    <property type="molecule type" value="Genomic_DNA"/>
</dbReference>
<evidence type="ECO:0000313" key="3">
    <source>
        <dbReference type="EMBL" id="GJE87479.1"/>
    </source>
</evidence>
<feature type="compositionally biased region" description="Low complexity" evidence="2">
    <location>
        <begin position="622"/>
        <end position="633"/>
    </location>
</feature>
<evidence type="ECO:0000256" key="1">
    <source>
        <dbReference type="SAM" id="Coils"/>
    </source>
</evidence>
<feature type="compositionally biased region" description="Basic and acidic residues" evidence="2">
    <location>
        <begin position="354"/>
        <end position="363"/>
    </location>
</feature>
<dbReference type="Proteomes" id="UP000703269">
    <property type="component" value="Unassembled WGS sequence"/>
</dbReference>
<feature type="compositionally biased region" description="Polar residues" evidence="2">
    <location>
        <begin position="748"/>
        <end position="759"/>
    </location>
</feature>
<feature type="region of interest" description="Disordered" evidence="2">
    <location>
        <begin position="1"/>
        <end position="39"/>
    </location>
</feature>
<feature type="compositionally biased region" description="Low complexity" evidence="2">
    <location>
        <begin position="377"/>
        <end position="387"/>
    </location>
</feature>
<dbReference type="OrthoDB" id="3268221at2759"/>
<reference evidence="3 4" key="1">
    <citation type="submission" date="2021-08" db="EMBL/GenBank/DDBJ databases">
        <title>Draft Genome Sequence of Phanerochaete sordida strain YK-624.</title>
        <authorList>
            <person name="Mori T."/>
            <person name="Dohra H."/>
            <person name="Suzuki T."/>
            <person name="Kawagishi H."/>
            <person name="Hirai H."/>
        </authorList>
    </citation>
    <scope>NUCLEOTIDE SEQUENCE [LARGE SCALE GENOMIC DNA]</scope>
    <source>
        <strain evidence="3 4">YK-624</strain>
    </source>
</reference>
<protein>
    <submittedName>
        <fullName evidence="3">Uncharacterized protein</fullName>
    </submittedName>
</protein>
<gene>
    <name evidence="3" type="ORF">PsYK624_035620</name>
</gene>
<feature type="region of interest" description="Disordered" evidence="2">
    <location>
        <begin position="418"/>
        <end position="769"/>
    </location>
</feature>
<feature type="compositionally biased region" description="Pro residues" evidence="2">
    <location>
        <begin position="430"/>
        <end position="440"/>
    </location>
</feature>
<organism evidence="3 4">
    <name type="scientific">Phanerochaete sordida</name>
    <dbReference type="NCBI Taxonomy" id="48140"/>
    <lineage>
        <taxon>Eukaryota</taxon>
        <taxon>Fungi</taxon>
        <taxon>Dikarya</taxon>
        <taxon>Basidiomycota</taxon>
        <taxon>Agaricomycotina</taxon>
        <taxon>Agaricomycetes</taxon>
        <taxon>Polyporales</taxon>
        <taxon>Phanerochaetaceae</taxon>
        <taxon>Phanerochaete</taxon>
    </lineage>
</organism>
<proteinExistence type="predicted"/>
<sequence>MTRADSPPSPLHSPPRSSESSRSSRSRRSSKDRENRLGSAASREFVKLLIHEEQETRQLRDMVHTLSERLNSESARADAAESRAQDAVLRFKQVNDARLAALQDATRLHEELELYKLQLDNAQREIRRAQELLDALEAQRSDAEEAAARARSTARKLKEEKLMQLARDEGKLEGMREGLARGRLLGYEEGRSEVYTRGRPRPARNSDRGTATPPDDTLPAMPSDRGYSPPRSDSTDQGRQLQEQPVPAQPAPPPENIVVHPPGMQAVQQSPPRTPSPQIHPIPIHTAPPSRSHTPVDYPQEGWIPSVDADQRIRLPPPHEMSPSPFTPGHTPPPTYHLPPTPEQPILMIPPPSHRVEPVRDNDSIGSHRLRRRRSSDSQSTTFSQFDIISPPDAPYARTNPSQRPNVLSAIVEERSLEPSPYLQTSSPRAPSPVPVPLPAPQASAPITPIIPHIVREDYYRRPGSTSSAATSTQRGPSRTQSRGHLRPPPASPKGSIQSNAGFNITVEPPSRPESGRSGFMAAEQGMLSANDAEVPPAPATPVQSQPLQVPEPRLQPSPKPIPIPHGQLPPGFVPLGPPVASPQSNAQHVGETPAMYGLYTPAASAGEPSHSSEPVVVPLPASSGARRYSRSALQKDSSTESSSVSEDADLSTTSMDSFTTPPPRTTPRSRPTYEAAETPPNVVYPLPPSRPAASRTSSAARVPLPPSTVADSPHTSTVTGARVPLPASSVGSPRSVYTRMSRRGAATPSTVGPQSQSPPIMLPPRSDS</sequence>
<keyword evidence="4" id="KW-1185">Reference proteome</keyword>
<feature type="region of interest" description="Disordered" evidence="2">
    <location>
        <begin position="191"/>
        <end position="402"/>
    </location>
</feature>
<dbReference type="AlphaFoldDB" id="A0A9P3G424"/>
<accession>A0A9P3G424</accession>
<evidence type="ECO:0000256" key="2">
    <source>
        <dbReference type="SAM" id="MobiDB-lite"/>
    </source>
</evidence>
<feature type="compositionally biased region" description="Polar residues" evidence="2">
    <location>
        <begin position="231"/>
        <end position="241"/>
    </location>
</feature>
<feature type="compositionally biased region" description="Pro residues" evidence="2">
    <location>
        <begin position="572"/>
        <end position="581"/>
    </location>
</feature>